<accession>A0ABQ0D7E6</accession>
<name>A0ABQ0D7E6_9EUKA</name>
<dbReference type="Proteomes" id="UP001628156">
    <property type="component" value="Unassembled WGS sequence"/>
</dbReference>
<proteinExistence type="predicted"/>
<reference evidence="1 2" key="1">
    <citation type="journal article" date="2019" name="PLoS Negl. Trop. Dis.">
        <title>Whole genome sequencing of Entamoeba nuttalli reveals mammalian host-related molecular signatures and a novel octapeptide-repeat surface protein.</title>
        <authorList>
            <person name="Tanaka M."/>
            <person name="Makiuchi T."/>
            <person name="Komiyama T."/>
            <person name="Shiina T."/>
            <person name="Osaki K."/>
            <person name="Tachibana H."/>
        </authorList>
    </citation>
    <scope>NUCLEOTIDE SEQUENCE [LARGE SCALE GENOMIC DNA]</scope>
    <source>
        <strain evidence="1 2">P19-061405</strain>
    </source>
</reference>
<comment type="caution">
    <text evidence="1">The sequence shown here is derived from an EMBL/GenBank/DDBJ whole genome shotgun (WGS) entry which is preliminary data.</text>
</comment>
<organism evidence="1 2">
    <name type="scientific">Entamoeba nuttalli</name>
    <dbReference type="NCBI Taxonomy" id="412467"/>
    <lineage>
        <taxon>Eukaryota</taxon>
        <taxon>Amoebozoa</taxon>
        <taxon>Evosea</taxon>
        <taxon>Archamoebae</taxon>
        <taxon>Mastigamoebida</taxon>
        <taxon>Entamoebidae</taxon>
        <taxon>Entamoeba</taxon>
    </lineage>
</organism>
<evidence type="ECO:0000313" key="1">
    <source>
        <dbReference type="EMBL" id="GAB1218765.1"/>
    </source>
</evidence>
<keyword evidence="2" id="KW-1185">Reference proteome</keyword>
<dbReference type="EMBL" id="BAAFRS010000003">
    <property type="protein sequence ID" value="GAB1218765.1"/>
    <property type="molecule type" value="Genomic_DNA"/>
</dbReference>
<evidence type="ECO:0000313" key="2">
    <source>
        <dbReference type="Proteomes" id="UP001628156"/>
    </source>
</evidence>
<gene>
    <name evidence="1" type="ORF">ENUP19_0003G0053</name>
</gene>
<protein>
    <submittedName>
        <fullName evidence="1">Uncharacterized protein</fullName>
    </submittedName>
</protein>
<sequence length="122" mass="14276">MSCYNENFFEEKNQFLLSFENSDNQRCEQQHTLSQIDINIRDCYGNARGILRLPIVFQMSSGCFYSTNDLLSLLSSLNYNYQLRVENKTFSGRFVIAQSGFVFVTEQELNDREVIPMLFPPF</sequence>